<dbReference type="EMBL" id="MQWB01000001">
    <property type="protein sequence ID" value="OZC03655.1"/>
    <property type="molecule type" value="Genomic_DNA"/>
</dbReference>
<comment type="similarity">
    <text evidence="1">Belongs to the aspartate/glutamate racemases family.</text>
</comment>
<dbReference type="RefSeq" id="WP_179271167.1">
    <property type="nucleotide sequence ID" value="NZ_MQWB01000001.1"/>
</dbReference>
<evidence type="ECO:0000313" key="3">
    <source>
        <dbReference type="EMBL" id="OZC03655.1"/>
    </source>
</evidence>
<evidence type="ECO:0008006" key="5">
    <source>
        <dbReference type="Google" id="ProtNLM"/>
    </source>
</evidence>
<dbReference type="NCBIfam" id="TIGR00035">
    <property type="entry name" value="asp_race"/>
    <property type="match status" value="1"/>
</dbReference>
<dbReference type="AlphaFoldDB" id="A0A259U0V9"/>
<dbReference type="InParanoid" id="A0A259U0V9"/>
<sequence length="264" mass="28168">MPAPRPAPDPRDAIGVLGGLGPYAGLDLVRAIFDETHAHADQEHLPVALLSYPGRIPDRSTWIHDHTAPSPVPPMLDVLRKLDDAGCAVAGIPCNTAHAPALFDLLRGYLAADGRDIRLLHIVDAIVARVQEVAPEAETVGVLATDSSIANRLHEIGLEAAGMHAVVPLAEVQREVQASIFDPSWGLKAFSHPPKPKAREVLLRATEHLIERGAEAVILGCTELPLAIPEAVHDASGVPFVSSTRALARALIRETHPAKLRPLT</sequence>
<gene>
    <name evidence="3" type="ORF">BSZ36_12075</name>
</gene>
<dbReference type="InterPro" id="IPR015942">
    <property type="entry name" value="Asp/Glu/hydantoin_racemase"/>
</dbReference>
<dbReference type="PANTHER" id="PTHR21198:SF7">
    <property type="entry name" value="ASPARTATE-GLUTAMATE RACEMASE FAMILY"/>
    <property type="match status" value="1"/>
</dbReference>
<accession>A0A259U0V9</accession>
<dbReference type="Proteomes" id="UP000216446">
    <property type="component" value="Unassembled WGS sequence"/>
</dbReference>
<comment type="caution">
    <text evidence="3">The sequence shown here is derived from an EMBL/GenBank/DDBJ whole genome shotgun (WGS) entry which is preliminary data.</text>
</comment>
<dbReference type="Pfam" id="PF01177">
    <property type="entry name" value="Asp_Glu_race"/>
    <property type="match status" value="1"/>
</dbReference>
<dbReference type="InterPro" id="IPR004380">
    <property type="entry name" value="Asp_race"/>
</dbReference>
<protein>
    <recommendedName>
        <fullName evidence="5">Aspartate racemase</fullName>
    </recommendedName>
</protein>
<keyword evidence="4" id="KW-1185">Reference proteome</keyword>
<organism evidence="3 4">
    <name type="scientific">Rubricoccus marinus</name>
    <dbReference type="NCBI Taxonomy" id="716817"/>
    <lineage>
        <taxon>Bacteria</taxon>
        <taxon>Pseudomonadati</taxon>
        <taxon>Rhodothermota</taxon>
        <taxon>Rhodothermia</taxon>
        <taxon>Rhodothermales</taxon>
        <taxon>Rubricoccaceae</taxon>
        <taxon>Rubricoccus</taxon>
    </lineage>
</organism>
<keyword evidence="2" id="KW-0413">Isomerase</keyword>
<evidence type="ECO:0000313" key="4">
    <source>
        <dbReference type="Proteomes" id="UP000216446"/>
    </source>
</evidence>
<dbReference type="GO" id="GO:0047661">
    <property type="term" value="F:amino-acid racemase activity"/>
    <property type="evidence" value="ECO:0007669"/>
    <property type="project" value="InterPro"/>
</dbReference>
<dbReference type="PANTHER" id="PTHR21198">
    <property type="entry name" value="GLUTAMATE RACEMASE"/>
    <property type="match status" value="1"/>
</dbReference>
<dbReference type="Gene3D" id="3.40.50.1860">
    <property type="match status" value="2"/>
</dbReference>
<dbReference type="InterPro" id="IPR001920">
    <property type="entry name" value="Asp/Glu_race"/>
</dbReference>
<reference evidence="3 4" key="1">
    <citation type="submission" date="2016-11" db="EMBL/GenBank/DDBJ databases">
        <title>Study of marine rhodopsin-containing bacteria.</title>
        <authorList>
            <person name="Yoshizawa S."/>
            <person name="Kumagai Y."/>
            <person name="Kogure K."/>
        </authorList>
    </citation>
    <scope>NUCLEOTIDE SEQUENCE [LARGE SCALE GENOMIC DNA]</scope>
    <source>
        <strain evidence="3 4">SG-29</strain>
    </source>
</reference>
<evidence type="ECO:0000256" key="1">
    <source>
        <dbReference type="ARBA" id="ARBA00007847"/>
    </source>
</evidence>
<proteinExistence type="inferred from homology"/>
<name>A0A259U0V9_9BACT</name>
<evidence type="ECO:0000256" key="2">
    <source>
        <dbReference type="ARBA" id="ARBA00023235"/>
    </source>
</evidence>
<dbReference type="SUPFAM" id="SSF53681">
    <property type="entry name" value="Aspartate/glutamate racemase"/>
    <property type="match status" value="2"/>
</dbReference>